<dbReference type="InterPro" id="IPR020449">
    <property type="entry name" value="Tscrpt_reg_AraC-type_HTH"/>
</dbReference>
<dbReference type="GO" id="GO:0043565">
    <property type="term" value="F:sequence-specific DNA binding"/>
    <property type="evidence" value="ECO:0007669"/>
    <property type="project" value="InterPro"/>
</dbReference>
<reference evidence="5" key="1">
    <citation type="submission" date="2018-09" db="EMBL/GenBank/DDBJ databases">
        <title>Murine metabolic-syndrome-specific gut microbial biobank.</title>
        <authorList>
            <person name="Liu C."/>
        </authorList>
    </citation>
    <scope>NUCLEOTIDE SEQUENCE</scope>
    <source>
        <strain evidence="5">D42-62</strain>
    </source>
</reference>
<proteinExistence type="predicted"/>
<dbReference type="Gene3D" id="1.10.10.60">
    <property type="entry name" value="Homeodomain-like"/>
    <property type="match status" value="2"/>
</dbReference>
<organism evidence="5 6">
    <name type="scientific">Parablautia muri</name>
    <dbReference type="NCBI Taxonomy" id="2320879"/>
    <lineage>
        <taxon>Bacteria</taxon>
        <taxon>Bacillati</taxon>
        <taxon>Bacillota</taxon>
        <taxon>Clostridia</taxon>
        <taxon>Lachnospirales</taxon>
        <taxon>Lachnospiraceae</taxon>
        <taxon>Parablautia</taxon>
    </lineage>
</organism>
<dbReference type="RefSeq" id="WP_160560947.1">
    <property type="nucleotide sequence ID" value="NZ_QZDT01000026.1"/>
</dbReference>
<dbReference type="Proteomes" id="UP001154420">
    <property type="component" value="Unassembled WGS sequence"/>
</dbReference>
<dbReference type="InterPro" id="IPR009057">
    <property type="entry name" value="Homeodomain-like_sf"/>
</dbReference>
<dbReference type="InterPro" id="IPR014710">
    <property type="entry name" value="RmlC-like_jellyroll"/>
</dbReference>
<accession>A0A9X5GUC0</accession>
<name>A0A9X5GUC0_9FIRM</name>
<dbReference type="InterPro" id="IPR037923">
    <property type="entry name" value="HTH-like"/>
</dbReference>
<protein>
    <submittedName>
        <fullName evidence="5">AraC family transcriptional regulator</fullName>
    </submittedName>
</protein>
<dbReference type="Pfam" id="PF12833">
    <property type="entry name" value="HTH_18"/>
    <property type="match status" value="1"/>
</dbReference>
<dbReference type="PANTHER" id="PTHR43280">
    <property type="entry name" value="ARAC-FAMILY TRANSCRIPTIONAL REGULATOR"/>
    <property type="match status" value="1"/>
</dbReference>
<dbReference type="SMART" id="SM00342">
    <property type="entry name" value="HTH_ARAC"/>
    <property type="match status" value="1"/>
</dbReference>
<evidence type="ECO:0000256" key="2">
    <source>
        <dbReference type="ARBA" id="ARBA00023125"/>
    </source>
</evidence>
<dbReference type="EMBL" id="QZDT01000026">
    <property type="protein sequence ID" value="NBJ93897.1"/>
    <property type="molecule type" value="Genomic_DNA"/>
</dbReference>
<comment type="caution">
    <text evidence="5">The sequence shown here is derived from an EMBL/GenBank/DDBJ whole genome shotgun (WGS) entry which is preliminary data.</text>
</comment>
<dbReference type="GO" id="GO:0003700">
    <property type="term" value="F:DNA-binding transcription factor activity"/>
    <property type="evidence" value="ECO:0007669"/>
    <property type="project" value="InterPro"/>
</dbReference>
<dbReference type="Pfam" id="PF02311">
    <property type="entry name" value="AraC_binding"/>
    <property type="match status" value="1"/>
</dbReference>
<evidence type="ECO:0000313" key="6">
    <source>
        <dbReference type="Proteomes" id="UP001154420"/>
    </source>
</evidence>
<dbReference type="InterPro" id="IPR003313">
    <property type="entry name" value="AraC-bd"/>
</dbReference>
<dbReference type="SUPFAM" id="SSF46689">
    <property type="entry name" value="Homeodomain-like"/>
    <property type="match status" value="2"/>
</dbReference>
<sequence>MNRLSSKEKRKHGSVRIPYDFFECRVPDRFPFVPLHWHNEFELNYIISGRSEFTCGEDKFIADAGDIIVVPPNMLHALYPYAHDAQVYNTLVFREELLGIGKEERCGISCIEPIVNGNRRIVMPVSKRNEAYEKIRECVEQIFICVKDNTPIADLYMKSELLRFLWLLEQSDCIVTVKNQDERQIESLREILVFINLNYRENINIDRLAQLAHLSKSYFMYRFKKTVGVSAMEYIIQLRIKLACEMLRNSGEPSLEIAFASGFQNLSNFNRQFKKYVGCTPKQYRESMEVKYDGRK</sequence>
<feature type="domain" description="HTH araC/xylS-type" evidence="4">
    <location>
        <begin position="189"/>
        <end position="287"/>
    </location>
</feature>
<dbReference type="PANTHER" id="PTHR43280:SF27">
    <property type="entry name" value="TRANSCRIPTIONAL REGULATOR MTLR"/>
    <property type="match status" value="1"/>
</dbReference>
<dbReference type="PROSITE" id="PS01124">
    <property type="entry name" value="HTH_ARAC_FAMILY_2"/>
    <property type="match status" value="1"/>
</dbReference>
<gene>
    <name evidence="5" type="ORF">D5281_15185</name>
</gene>
<dbReference type="Gene3D" id="2.60.120.10">
    <property type="entry name" value="Jelly Rolls"/>
    <property type="match status" value="1"/>
</dbReference>
<keyword evidence="3" id="KW-0804">Transcription</keyword>
<evidence type="ECO:0000259" key="4">
    <source>
        <dbReference type="PROSITE" id="PS01124"/>
    </source>
</evidence>
<dbReference type="PRINTS" id="PR00032">
    <property type="entry name" value="HTHARAC"/>
</dbReference>
<dbReference type="InterPro" id="IPR018060">
    <property type="entry name" value="HTH_AraC"/>
</dbReference>
<keyword evidence="2" id="KW-0238">DNA-binding</keyword>
<evidence type="ECO:0000313" key="5">
    <source>
        <dbReference type="EMBL" id="NBJ93897.1"/>
    </source>
</evidence>
<evidence type="ECO:0000256" key="3">
    <source>
        <dbReference type="ARBA" id="ARBA00023163"/>
    </source>
</evidence>
<keyword evidence="6" id="KW-1185">Reference proteome</keyword>
<evidence type="ECO:0000256" key="1">
    <source>
        <dbReference type="ARBA" id="ARBA00023015"/>
    </source>
</evidence>
<dbReference type="AlphaFoldDB" id="A0A9X5GUC0"/>
<dbReference type="OrthoDB" id="113759at2"/>
<dbReference type="SUPFAM" id="SSF51215">
    <property type="entry name" value="Regulatory protein AraC"/>
    <property type="match status" value="1"/>
</dbReference>
<keyword evidence="1" id="KW-0805">Transcription regulation</keyword>